<dbReference type="GO" id="GO:0030246">
    <property type="term" value="F:carbohydrate binding"/>
    <property type="evidence" value="ECO:0007669"/>
    <property type="project" value="InterPro"/>
</dbReference>
<dbReference type="Gene3D" id="2.70.98.10">
    <property type="match status" value="1"/>
</dbReference>
<dbReference type="CDD" id="cd09024">
    <property type="entry name" value="Aldose_epim_lacX"/>
    <property type="match status" value="1"/>
</dbReference>
<sequence>MNKVTKEKHVKAILENSELSVTVDSFGAEMHSILKDGAEYLWQADKKYWGRHAPVLFPIVGKLKNGEYHYNDTTYKMGGHGFARDNEFKLISADNKKLVFELRENEDTLSQYPFHFEFRVIYQLNDNKIKVRYEVKNEDEKFMSFGVGAHPAFNVPIHNGSFEDYKLTISPAEKRTFIPLDPPSGTIKIDKKMDKVVDELPLTRELFDQDALVFTSSKETKVSLTNQLDSHSVSVSWKNMPYFGLWSPYPADAPFVCIEPWCGIADDVNTDGDITTKFGINELAPEGEFSCEYEIEIN</sequence>
<dbReference type="PANTHER" id="PTHR11122:SF13">
    <property type="entry name" value="GLUCOSE-6-PHOSPHATE 1-EPIMERASE"/>
    <property type="match status" value="1"/>
</dbReference>
<evidence type="ECO:0000313" key="2">
    <source>
        <dbReference type="Proteomes" id="UP000218181"/>
    </source>
</evidence>
<proteinExistence type="predicted"/>
<dbReference type="InterPro" id="IPR014718">
    <property type="entry name" value="GH-type_carb-bd"/>
</dbReference>
<dbReference type="EMBL" id="JXJU01000003">
    <property type="protein sequence ID" value="PCS00760.1"/>
    <property type="molecule type" value="Genomic_DNA"/>
</dbReference>
<organism evidence="1 2">
    <name type="scientific">Lactococcus fujiensis JCM 16395</name>
    <dbReference type="NCBI Taxonomy" id="1291764"/>
    <lineage>
        <taxon>Bacteria</taxon>
        <taxon>Bacillati</taxon>
        <taxon>Bacillota</taxon>
        <taxon>Bacilli</taxon>
        <taxon>Lactobacillales</taxon>
        <taxon>Streptococcaceae</taxon>
        <taxon>Lactococcus</taxon>
    </lineage>
</organism>
<dbReference type="SUPFAM" id="SSF74650">
    <property type="entry name" value="Galactose mutarotase-like"/>
    <property type="match status" value="1"/>
</dbReference>
<reference evidence="1 2" key="1">
    <citation type="submission" date="2014-12" db="EMBL/GenBank/DDBJ databases">
        <title>Draft genome sequences of 10 type strains of Lactococcus.</title>
        <authorList>
            <person name="Sun Z."/>
            <person name="Zhong Z."/>
            <person name="Liu W."/>
            <person name="Zhang W."/>
            <person name="Zhang H."/>
        </authorList>
    </citation>
    <scope>NUCLEOTIDE SEQUENCE [LARGE SCALE GENOMIC DNA]</scope>
    <source>
        <strain evidence="1 2">JCM 16395</strain>
    </source>
</reference>
<protein>
    <submittedName>
        <fullName evidence="1">Aldose 1-epimerase family protein</fullName>
    </submittedName>
</protein>
<dbReference type="GO" id="GO:0016853">
    <property type="term" value="F:isomerase activity"/>
    <property type="evidence" value="ECO:0007669"/>
    <property type="project" value="InterPro"/>
</dbReference>
<dbReference type="PANTHER" id="PTHR11122">
    <property type="entry name" value="APOSPORY-ASSOCIATED PROTEIN C-RELATED"/>
    <property type="match status" value="1"/>
</dbReference>
<dbReference type="GO" id="GO:0005975">
    <property type="term" value="P:carbohydrate metabolic process"/>
    <property type="evidence" value="ECO:0007669"/>
    <property type="project" value="InterPro"/>
</dbReference>
<evidence type="ECO:0000313" key="1">
    <source>
        <dbReference type="EMBL" id="PCS00760.1"/>
    </source>
</evidence>
<accession>A0A2A5RN60</accession>
<dbReference type="Proteomes" id="UP000218181">
    <property type="component" value="Unassembled WGS sequence"/>
</dbReference>
<dbReference type="InterPro" id="IPR037481">
    <property type="entry name" value="LacX"/>
</dbReference>
<gene>
    <name evidence="1" type="ORF">RT41_GL001142</name>
</gene>
<comment type="caution">
    <text evidence="1">The sequence shown here is derived from an EMBL/GenBank/DDBJ whole genome shotgun (WGS) entry which is preliminary data.</text>
</comment>
<dbReference type="STRING" id="1291764.GCA_001311235_00676"/>
<name>A0A2A5RN60_9LACT</name>
<keyword evidence="2" id="KW-1185">Reference proteome</keyword>
<dbReference type="Pfam" id="PF01263">
    <property type="entry name" value="Aldose_epim"/>
    <property type="match status" value="1"/>
</dbReference>
<dbReference type="AlphaFoldDB" id="A0A2A5RN60"/>
<dbReference type="InterPro" id="IPR008183">
    <property type="entry name" value="Aldose_1/G6P_1-epimerase"/>
</dbReference>
<dbReference type="InterPro" id="IPR011013">
    <property type="entry name" value="Gal_mutarotase_sf_dom"/>
</dbReference>